<accession>A0A382LDT7</accession>
<dbReference type="AlphaFoldDB" id="A0A382LDT7"/>
<protein>
    <submittedName>
        <fullName evidence="1">Uncharacterized protein</fullName>
    </submittedName>
</protein>
<evidence type="ECO:0000313" key="1">
    <source>
        <dbReference type="EMBL" id="SVC34819.1"/>
    </source>
</evidence>
<evidence type="ECO:0000313" key="2">
    <source>
        <dbReference type="EMBL" id="SVD69972.1"/>
    </source>
</evidence>
<proteinExistence type="predicted"/>
<gene>
    <name evidence="1" type="ORF">METZ01_LOCUS287673</name>
    <name evidence="2" type="ORF">METZ01_LOCUS422826</name>
</gene>
<name>A0A382LDT7_9ZZZZ</name>
<dbReference type="EMBL" id="UINC01086400">
    <property type="protein sequence ID" value="SVC34819.1"/>
    <property type="molecule type" value="Genomic_DNA"/>
</dbReference>
<dbReference type="EMBL" id="UINC01167452">
    <property type="protein sequence ID" value="SVD69972.1"/>
    <property type="molecule type" value="Genomic_DNA"/>
</dbReference>
<reference evidence="1" key="1">
    <citation type="submission" date="2018-05" db="EMBL/GenBank/DDBJ databases">
        <authorList>
            <person name="Lanie J.A."/>
            <person name="Ng W.-L."/>
            <person name="Kazmierczak K.M."/>
            <person name="Andrzejewski T.M."/>
            <person name="Davidsen T.M."/>
            <person name="Wayne K.J."/>
            <person name="Tettelin H."/>
            <person name="Glass J.I."/>
            <person name="Rusch D."/>
            <person name="Podicherti R."/>
            <person name="Tsui H.-C.T."/>
            <person name="Winkler M.E."/>
        </authorList>
    </citation>
    <scope>NUCLEOTIDE SEQUENCE</scope>
</reference>
<sequence length="26" mass="3030">MYDDLAKLLQKGLAKEGRFSERLSIF</sequence>
<organism evidence="1">
    <name type="scientific">marine metagenome</name>
    <dbReference type="NCBI Taxonomy" id="408172"/>
    <lineage>
        <taxon>unclassified sequences</taxon>
        <taxon>metagenomes</taxon>
        <taxon>ecological metagenomes</taxon>
    </lineage>
</organism>